<dbReference type="PANTHER" id="PTHR28055:SF1">
    <property type="entry name" value="ALTERED INHERITANCE OF MITOCHONDRIA PROTEIN 41, MITOCHONDRIAL"/>
    <property type="match status" value="1"/>
</dbReference>
<dbReference type="PANTHER" id="PTHR28055">
    <property type="entry name" value="ALTERED INHERITANCE OF MITOCHONDRIA PROTEIN 41, MITOCHONDRIAL"/>
    <property type="match status" value="1"/>
</dbReference>
<gene>
    <name evidence="1" type="ORF">AKJ08_2940</name>
</gene>
<dbReference type="InterPro" id="IPR042184">
    <property type="entry name" value="YqeY/Aim41_N"/>
</dbReference>
<evidence type="ECO:0000313" key="2">
    <source>
        <dbReference type="Proteomes" id="UP000055590"/>
    </source>
</evidence>
<dbReference type="AlphaFoldDB" id="A0A0K1PG93"/>
<sequence length="119" mass="12675">MRGVEEWKSLLRAALREALRARQSHAVAVIRETLAAIDNAEAADSSAAPPVQHGVIAGGVAGVGAGEVARRVLSPEAVAAIVEREMQERREAAETYAALGRDDEARKLRLQLEVLASLL</sequence>
<accession>A0A0K1PG93</accession>
<proteinExistence type="predicted"/>
<organism evidence="1 2">
    <name type="scientific">Vulgatibacter incomptus</name>
    <dbReference type="NCBI Taxonomy" id="1391653"/>
    <lineage>
        <taxon>Bacteria</taxon>
        <taxon>Pseudomonadati</taxon>
        <taxon>Myxococcota</taxon>
        <taxon>Myxococcia</taxon>
        <taxon>Myxococcales</taxon>
        <taxon>Cystobacterineae</taxon>
        <taxon>Vulgatibacteraceae</taxon>
        <taxon>Vulgatibacter</taxon>
    </lineage>
</organism>
<dbReference type="InterPro" id="IPR019004">
    <property type="entry name" value="YqeY/Aim41"/>
</dbReference>
<dbReference type="KEGG" id="vin:AKJ08_2940"/>
<keyword evidence="2" id="KW-1185">Reference proteome</keyword>
<dbReference type="OrthoDB" id="197059at2"/>
<dbReference type="Proteomes" id="UP000055590">
    <property type="component" value="Chromosome"/>
</dbReference>
<dbReference type="Gene3D" id="1.10.1510.10">
    <property type="entry name" value="Uncharacterised protein YqeY/AIM41 PF09424, N-terminal domain"/>
    <property type="match status" value="1"/>
</dbReference>
<dbReference type="STRING" id="1391653.AKJ08_2940"/>
<dbReference type="EMBL" id="CP012332">
    <property type="protein sequence ID" value="AKU92553.1"/>
    <property type="molecule type" value="Genomic_DNA"/>
</dbReference>
<protein>
    <submittedName>
        <fullName evidence="1">Uncharacterized protein</fullName>
    </submittedName>
</protein>
<reference evidence="1 2" key="1">
    <citation type="submission" date="2015-08" db="EMBL/GenBank/DDBJ databases">
        <authorList>
            <person name="Babu N.S."/>
            <person name="Beckwith C.J."/>
            <person name="Beseler K.G."/>
            <person name="Brison A."/>
            <person name="Carone J.V."/>
            <person name="Caskin T.P."/>
            <person name="Diamond M."/>
            <person name="Durham M.E."/>
            <person name="Foxe J.M."/>
            <person name="Go M."/>
            <person name="Henderson B.A."/>
            <person name="Jones I.B."/>
            <person name="McGettigan J.A."/>
            <person name="Micheletti S.J."/>
            <person name="Nasrallah M.E."/>
            <person name="Ortiz D."/>
            <person name="Piller C.R."/>
            <person name="Privatt S.R."/>
            <person name="Schneider S.L."/>
            <person name="Sharp S."/>
            <person name="Smith T.C."/>
            <person name="Stanton J.D."/>
            <person name="Ullery H.E."/>
            <person name="Wilson R.J."/>
            <person name="Serrano M.G."/>
            <person name="Buck G."/>
            <person name="Lee V."/>
            <person name="Wang Y."/>
            <person name="Carvalho R."/>
            <person name="Voegtly L."/>
            <person name="Shi R."/>
            <person name="Duckworth R."/>
            <person name="Johnson A."/>
            <person name="Loviza R."/>
            <person name="Walstead R."/>
            <person name="Shah Z."/>
            <person name="Kiflezghi M."/>
            <person name="Wade K."/>
            <person name="Ball S.L."/>
            <person name="Bradley K.W."/>
            <person name="Asai D.J."/>
            <person name="Bowman C.A."/>
            <person name="Russell D.A."/>
            <person name="Pope W.H."/>
            <person name="Jacobs-Sera D."/>
            <person name="Hendrix R.W."/>
            <person name="Hatfull G.F."/>
        </authorList>
    </citation>
    <scope>NUCLEOTIDE SEQUENCE [LARGE SCALE GENOMIC DNA]</scope>
    <source>
        <strain evidence="1 2">DSM 27710</strain>
    </source>
</reference>
<evidence type="ECO:0000313" key="1">
    <source>
        <dbReference type="EMBL" id="AKU92553.1"/>
    </source>
</evidence>
<dbReference type="RefSeq" id="WP_050726704.1">
    <property type="nucleotide sequence ID" value="NZ_CP012332.1"/>
</dbReference>
<name>A0A0K1PG93_9BACT</name>